<dbReference type="Proteomes" id="UP000199614">
    <property type="component" value="Unassembled WGS sequence"/>
</dbReference>
<evidence type="ECO:0000313" key="1">
    <source>
        <dbReference type="EMBL" id="SFO15383.1"/>
    </source>
</evidence>
<name>A0A1I5EVE6_PSUAM</name>
<protein>
    <submittedName>
        <fullName evidence="1">Uncharacterized protein</fullName>
    </submittedName>
</protein>
<dbReference type="RefSeq" id="WP_093350731.1">
    <property type="nucleotide sequence ID" value="NZ_FOUY01000033.1"/>
</dbReference>
<accession>A0A1I5EVE6</accession>
<proteinExistence type="predicted"/>
<evidence type="ECO:0000313" key="2">
    <source>
        <dbReference type="Proteomes" id="UP000199614"/>
    </source>
</evidence>
<keyword evidence="2" id="KW-1185">Reference proteome</keyword>
<sequence>MRPGFAAVSPASLKEVAVLEQRSHSEVLHGVDRHADGGGLLGCGQSPWVGAARPAAGTEVAVLRVVVE</sequence>
<dbReference type="AlphaFoldDB" id="A0A1I5EVE6"/>
<gene>
    <name evidence="1" type="ORF">SAMN05216207_103324</name>
</gene>
<dbReference type="EMBL" id="FOUY01000033">
    <property type="protein sequence ID" value="SFO15383.1"/>
    <property type="molecule type" value="Genomic_DNA"/>
</dbReference>
<organism evidence="1 2">
    <name type="scientific">Pseudonocardia ammonioxydans</name>
    <dbReference type="NCBI Taxonomy" id="260086"/>
    <lineage>
        <taxon>Bacteria</taxon>
        <taxon>Bacillati</taxon>
        <taxon>Actinomycetota</taxon>
        <taxon>Actinomycetes</taxon>
        <taxon>Pseudonocardiales</taxon>
        <taxon>Pseudonocardiaceae</taxon>
        <taxon>Pseudonocardia</taxon>
    </lineage>
</organism>
<reference evidence="1 2" key="1">
    <citation type="submission" date="2016-10" db="EMBL/GenBank/DDBJ databases">
        <authorList>
            <person name="de Groot N.N."/>
        </authorList>
    </citation>
    <scope>NUCLEOTIDE SEQUENCE [LARGE SCALE GENOMIC DNA]</scope>
    <source>
        <strain evidence="1 2">CGMCC 4.1877</strain>
    </source>
</reference>